<feature type="domain" description="Alpha-D-phosphohexomutase C-terminal" evidence="8">
    <location>
        <begin position="352"/>
        <end position="408"/>
    </location>
</feature>
<dbReference type="PANTHER" id="PTHR43771:SF1">
    <property type="entry name" value="PHOSPHOMANNOMUTASE"/>
    <property type="match status" value="1"/>
</dbReference>
<dbReference type="SUPFAM" id="SSF53738">
    <property type="entry name" value="Phosphoglucomutase, first 3 domains"/>
    <property type="match status" value="3"/>
</dbReference>
<organism evidence="12 13">
    <name type="scientific">Cenarchaeum symbiosum (strain A)</name>
    <dbReference type="NCBI Taxonomy" id="414004"/>
    <lineage>
        <taxon>Archaea</taxon>
        <taxon>Nitrososphaerota</taxon>
        <taxon>Candidatus Cenarchaeales</taxon>
        <taxon>Candidatus Cenarchaeaceae</taxon>
        <taxon>Candidatus Cenarchaeum</taxon>
    </lineage>
</organism>
<evidence type="ECO:0000256" key="7">
    <source>
        <dbReference type="RuleBase" id="RU004326"/>
    </source>
</evidence>
<dbReference type="Pfam" id="PF02878">
    <property type="entry name" value="PGM_PMM_I"/>
    <property type="match status" value="1"/>
</dbReference>
<dbReference type="InterPro" id="IPR005846">
    <property type="entry name" value="A-D-PHexomutase_a/b/a-III"/>
</dbReference>
<dbReference type="SUPFAM" id="SSF55957">
    <property type="entry name" value="Phosphoglucomutase, C-terminal domain"/>
    <property type="match status" value="1"/>
</dbReference>
<protein>
    <submittedName>
        <fullName evidence="12">Phosphomannomutase</fullName>
        <ecNumber evidence="12">5.4.2.8</ecNumber>
    </submittedName>
</protein>
<evidence type="ECO:0000313" key="12">
    <source>
        <dbReference type="EMBL" id="ABK76930.1"/>
    </source>
</evidence>
<keyword evidence="13" id="KW-1185">Reference proteome</keyword>
<accession>A0RUB3</accession>
<reference evidence="12 13" key="1">
    <citation type="journal article" date="2006" name="Proc. Natl. Acad. Sci. U.S.A.">
        <title>Genomic analysis of the uncultivated marine crenarchaeote Cenarchaeum symbiosum.</title>
        <authorList>
            <person name="Hallam S.J."/>
            <person name="Konstantinidis K.T."/>
            <person name="Putnam N."/>
            <person name="Schleper C."/>
            <person name="Watanabe Y."/>
            <person name="Sugahara J."/>
            <person name="Preston C."/>
            <person name="de la Torre J."/>
            <person name="Richardson P.M."/>
            <person name="DeLong E.F."/>
        </authorList>
    </citation>
    <scope>NUCLEOTIDE SEQUENCE [LARGE SCALE GENOMIC DNA]</scope>
    <source>
        <strain evidence="13">A</strain>
    </source>
</reference>
<keyword evidence="4 7" id="KW-0479">Metal-binding</keyword>
<evidence type="ECO:0000256" key="3">
    <source>
        <dbReference type="ARBA" id="ARBA00022553"/>
    </source>
</evidence>
<dbReference type="InterPro" id="IPR005844">
    <property type="entry name" value="A-D-PHexomutase_a/b/a-I"/>
</dbReference>
<name>A0RUB3_CENSY</name>
<evidence type="ECO:0000256" key="4">
    <source>
        <dbReference type="ARBA" id="ARBA00022723"/>
    </source>
</evidence>
<dbReference type="EC" id="5.4.2.8" evidence="12"/>
<evidence type="ECO:0000256" key="2">
    <source>
        <dbReference type="ARBA" id="ARBA00010231"/>
    </source>
</evidence>
<dbReference type="Pfam" id="PF02880">
    <property type="entry name" value="PGM_PMM_III"/>
    <property type="match status" value="1"/>
</dbReference>
<evidence type="ECO:0000259" key="10">
    <source>
        <dbReference type="Pfam" id="PF02879"/>
    </source>
</evidence>
<dbReference type="PROSITE" id="PS00710">
    <property type="entry name" value="PGM_PMM"/>
    <property type="match status" value="1"/>
</dbReference>
<dbReference type="PRINTS" id="PR00509">
    <property type="entry name" value="PGMPMM"/>
</dbReference>
<dbReference type="EMBL" id="DP000238">
    <property type="protein sequence ID" value="ABK76930.1"/>
    <property type="molecule type" value="Genomic_DNA"/>
</dbReference>
<keyword evidence="3" id="KW-0597">Phosphoprotein</keyword>
<dbReference type="InterPro" id="IPR005841">
    <property type="entry name" value="Alpha-D-phosphohexomutase_SF"/>
</dbReference>
<dbReference type="GO" id="GO:0004615">
    <property type="term" value="F:phosphomannomutase activity"/>
    <property type="evidence" value="ECO:0007669"/>
    <property type="project" value="UniProtKB-EC"/>
</dbReference>
<feature type="domain" description="Alpha-D-phosphohexomutase alpha/beta/alpha" evidence="10">
    <location>
        <begin position="125"/>
        <end position="225"/>
    </location>
</feature>
<dbReference type="CDD" id="cd03087">
    <property type="entry name" value="PGM_like1"/>
    <property type="match status" value="1"/>
</dbReference>
<comment type="cofactor">
    <cofactor evidence="1">
        <name>Mg(2+)</name>
        <dbReference type="ChEBI" id="CHEBI:18420"/>
    </cofactor>
</comment>
<dbReference type="EnsemblBacteria" id="ABK76930">
    <property type="protein sequence ID" value="ABK76930"/>
    <property type="gene ID" value="CENSYa_0292"/>
</dbReference>
<evidence type="ECO:0000259" key="11">
    <source>
        <dbReference type="Pfam" id="PF02880"/>
    </source>
</evidence>
<dbReference type="Gene3D" id="3.40.120.10">
    <property type="entry name" value="Alpha-D-Glucose-1,6-Bisphosphate, subunit A, domain 3"/>
    <property type="match status" value="3"/>
</dbReference>
<dbReference type="InterPro" id="IPR036900">
    <property type="entry name" value="A-D-PHexomutase_C_sf"/>
</dbReference>
<dbReference type="AlphaFoldDB" id="A0RUB3"/>
<dbReference type="HOGENOM" id="CLU_016950_7_1_2"/>
<dbReference type="InterPro" id="IPR024086">
    <property type="entry name" value="GlmM_arc-type"/>
</dbReference>
<dbReference type="PANTHER" id="PTHR43771">
    <property type="entry name" value="PHOSPHOMANNOMUTASE"/>
    <property type="match status" value="1"/>
</dbReference>
<dbReference type="GO" id="GO:0008966">
    <property type="term" value="F:phosphoglucosamine mutase activity"/>
    <property type="evidence" value="ECO:0007669"/>
    <property type="project" value="InterPro"/>
</dbReference>
<proteinExistence type="inferred from homology"/>
<dbReference type="GO" id="GO:0005975">
    <property type="term" value="P:carbohydrate metabolic process"/>
    <property type="evidence" value="ECO:0007669"/>
    <property type="project" value="InterPro"/>
</dbReference>
<comment type="similarity">
    <text evidence="2 7">Belongs to the phosphohexose mutase family.</text>
</comment>
<dbReference type="KEGG" id="csy:CENSYa_0292"/>
<keyword evidence="6 12" id="KW-0413">Isomerase</keyword>
<dbReference type="STRING" id="414004.CENSYa_0292"/>
<sequence length="423" mass="43591">MAMSISAHLGGGPVLVGHDGRHSGPAVAKAVCSALNYAGADCSLAGLVPTPCLEYSTRKLGYRGGIMVTASHNPPEYNGMKVVASDGVEIPREDEEKIEGIYRDKAFRPGEKYGVMRAEDGAIPAYLDGIKSQVDASAVRARGPSVVIDAGNGAQAVAAPQLCRDLGCTVEVINSGIDGDFPGRGPEPTPANLGGLSEAVLRTGADLGVAFDGDGDRSLFCDDKGEVLTGDRSALLLAGFVLGSSPGSAVVTCLNSGGAIEGVAAGHGSPVIRTKVGSVAVSRRMVSEDALVGFEENGGFMYGRHGQVRDGAMSLALMLGLVSSSDMPLSSMAAALPPSFTSKEKIPCSAADAERVLDVLRSEHPEADTTDGIRIAQGGSWTMVRPSGTEPLIRVYAESHSEAALSELLSGQVRRIREILDGG</sequence>
<evidence type="ECO:0000259" key="9">
    <source>
        <dbReference type="Pfam" id="PF02878"/>
    </source>
</evidence>
<gene>
    <name evidence="12" type="ordered locus">CENSYa_0292</name>
</gene>
<evidence type="ECO:0000256" key="1">
    <source>
        <dbReference type="ARBA" id="ARBA00001946"/>
    </source>
</evidence>
<evidence type="ECO:0000256" key="5">
    <source>
        <dbReference type="ARBA" id="ARBA00022842"/>
    </source>
</evidence>
<dbReference type="GO" id="GO:0000287">
    <property type="term" value="F:magnesium ion binding"/>
    <property type="evidence" value="ECO:0007669"/>
    <property type="project" value="InterPro"/>
</dbReference>
<dbReference type="PATRIC" id="fig|414004.10.peg.256"/>
<dbReference type="InterPro" id="IPR016066">
    <property type="entry name" value="A-D-PHexomutase_CS"/>
</dbReference>
<evidence type="ECO:0000259" key="8">
    <source>
        <dbReference type="Pfam" id="PF00408"/>
    </source>
</evidence>
<dbReference type="InterPro" id="IPR005845">
    <property type="entry name" value="A-D-PHexomutase_a/b/a-II"/>
</dbReference>
<feature type="domain" description="Alpha-D-phosphohexomutase alpha/beta/alpha" evidence="9">
    <location>
        <begin position="6"/>
        <end position="107"/>
    </location>
</feature>
<dbReference type="Gene3D" id="3.30.310.50">
    <property type="entry name" value="Alpha-D-phosphohexomutase, C-terminal domain"/>
    <property type="match status" value="1"/>
</dbReference>
<feature type="domain" description="Alpha-D-phosphohexomutase alpha/beta/alpha" evidence="11">
    <location>
        <begin position="230"/>
        <end position="338"/>
    </location>
</feature>
<evidence type="ECO:0000313" key="13">
    <source>
        <dbReference type="Proteomes" id="UP000000758"/>
    </source>
</evidence>
<evidence type="ECO:0000256" key="6">
    <source>
        <dbReference type="ARBA" id="ARBA00023235"/>
    </source>
</evidence>
<keyword evidence="5 7" id="KW-0460">Magnesium</keyword>
<dbReference type="Proteomes" id="UP000000758">
    <property type="component" value="Chromosome"/>
</dbReference>
<dbReference type="InterPro" id="IPR016055">
    <property type="entry name" value="A-D-PHexomutase_a/b/a-I/II/III"/>
</dbReference>
<dbReference type="Pfam" id="PF00408">
    <property type="entry name" value="PGM_PMM_IV"/>
    <property type="match status" value="1"/>
</dbReference>
<dbReference type="Pfam" id="PF02879">
    <property type="entry name" value="PGM_PMM_II"/>
    <property type="match status" value="1"/>
</dbReference>
<dbReference type="InterPro" id="IPR005843">
    <property type="entry name" value="A-D-PHexomutase_C"/>
</dbReference>